<proteinExistence type="predicted"/>
<feature type="compositionally biased region" description="Basic and acidic residues" evidence="2">
    <location>
        <begin position="107"/>
        <end position="127"/>
    </location>
</feature>
<feature type="compositionally biased region" description="Basic and acidic residues" evidence="2">
    <location>
        <begin position="429"/>
        <end position="444"/>
    </location>
</feature>
<feature type="compositionally biased region" description="Basic and acidic residues" evidence="2">
    <location>
        <begin position="240"/>
        <end position="251"/>
    </location>
</feature>
<keyword evidence="3" id="KW-0812">Transmembrane</keyword>
<feature type="region of interest" description="Disordered" evidence="2">
    <location>
        <begin position="198"/>
        <end position="311"/>
    </location>
</feature>
<feature type="coiled-coil region" evidence="1">
    <location>
        <begin position="452"/>
        <end position="479"/>
    </location>
</feature>
<dbReference type="GO" id="GO:0061630">
    <property type="term" value="F:ubiquitin protein ligase activity"/>
    <property type="evidence" value="ECO:0007669"/>
    <property type="project" value="TreeGrafter"/>
</dbReference>
<dbReference type="Gene3D" id="3.30.40.10">
    <property type="entry name" value="Zinc/RING finger domain, C3HC4 (zinc finger)"/>
    <property type="match status" value="1"/>
</dbReference>
<feature type="region of interest" description="Disordered" evidence="2">
    <location>
        <begin position="1"/>
        <end position="140"/>
    </location>
</feature>
<reference evidence="4 5" key="1">
    <citation type="submission" date="2019-01" db="EMBL/GenBank/DDBJ databases">
        <title>Nuclear Genome Assembly of the Microalgal Biofuel strain Nannochloropsis salina CCMP1776.</title>
        <authorList>
            <person name="Hovde B."/>
        </authorList>
    </citation>
    <scope>NUCLEOTIDE SEQUENCE [LARGE SCALE GENOMIC DNA]</scope>
    <source>
        <strain evidence="4 5">CCMP1776</strain>
    </source>
</reference>
<feature type="compositionally biased region" description="Basic and acidic residues" evidence="2">
    <location>
        <begin position="484"/>
        <end position="497"/>
    </location>
</feature>
<dbReference type="OrthoDB" id="10513628at2759"/>
<dbReference type="GO" id="GO:0043161">
    <property type="term" value="P:proteasome-mediated ubiquitin-dependent protein catabolic process"/>
    <property type="evidence" value="ECO:0007669"/>
    <property type="project" value="TreeGrafter"/>
</dbReference>
<accession>A0A4D9D3S9</accession>
<feature type="compositionally biased region" description="Polar residues" evidence="2">
    <location>
        <begin position="17"/>
        <end position="27"/>
    </location>
</feature>
<keyword evidence="5" id="KW-1185">Reference proteome</keyword>
<evidence type="ECO:0000256" key="2">
    <source>
        <dbReference type="SAM" id="MobiDB-lite"/>
    </source>
</evidence>
<evidence type="ECO:0000256" key="1">
    <source>
        <dbReference type="SAM" id="Coils"/>
    </source>
</evidence>
<gene>
    <name evidence="4" type="ORF">NSK_003461</name>
</gene>
<evidence type="ECO:0000256" key="3">
    <source>
        <dbReference type="SAM" id="Phobius"/>
    </source>
</evidence>
<feature type="compositionally biased region" description="Polar residues" evidence="2">
    <location>
        <begin position="283"/>
        <end position="292"/>
    </location>
</feature>
<keyword evidence="3" id="KW-1133">Transmembrane helix</keyword>
<dbReference type="PANTHER" id="PTHR15898:SF13">
    <property type="entry name" value="BIFUNCTIONAL APOPTOSIS REGULATOR"/>
    <property type="match status" value="1"/>
</dbReference>
<evidence type="ECO:0000313" key="4">
    <source>
        <dbReference type="EMBL" id="TFJ85037.1"/>
    </source>
</evidence>
<feature type="compositionally biased region" description="Basic residues" evidence="2">
    <location>
        <begin position="198"/>
        <end position="209"/>
    </location>
</feature>
<evidence type="ECO:0000313" key="5">
    <source>
        <dbReference type="Proteomes" id="UP000355283"/>
    </source>
</evidence>
<feature type="region of interest" description="Disordered" evidence="2">
    <location>
        <begin position="408"/>
        <end position="444"/>
    </location>
</feature>
<comment type="caution">
    <text evidence="4">The sequence shown here is derived from an EMBL/GenBank/DDBJ whole genome shotgun (WGS) entry which is preliminary data.</text>
</comment>
<dbReference type="AlphaFoldDB" id="A0A4D9D3S9"/>
<protein>
    <recommendedName>
        <fullName evidence="6">RING-type domain-containing protein</fullName>
    </recommendedName>
</protein>
<feature type="region of interest" description="Disordered" evidence="2">
    <location>
        <begin position="484"/>
        <end position="505"/>
    </location>
</feature>
<sequence length="793" mass="84129">MQTEETSKERNVVGQGANPTTESRGCETSSSSIPPSPSSPTPSLTSTIPSSTSSAGASAAATSSSSVFRDTSISTSGSHGKPKRRLSASPTNAGGDLDQAGSPDMETDAKDASHKRARLHPPEHTMEGIESPPHDAAGPLVRPQILSLPTSLPASSTCSVSLPPTPAQPCPPFSAASLTFGGQGAGKGDEACMVGSMQRHREHGKRGRGGGREVGRVEEGEEEVTPHITSRAGGGAMAGRLEKGKSGEEIRSAAAARGRGGGGDGGGGKGGGGGGGEGGGGINSVQETTPDPFQSKRNDPSALPSPSPPPPPSLATFTCPFCLDLLYRPVVTACALTTCEACYAQALAHTPTSSSPPSLPPSLRADGTRPCPLLGKACRYPEGASLPPVQALLHDHIRQLYPADYARRQREEEEEEGREGARRAVAQMRTDRGQEGREGGREGRGNGVCRLLEALEMLLRRFRLDLVAIQAEVEEQERLEADVMEGREGGREGERAAPRPRLPPRLAHLPQGLGAEGGAGVGRRLPFLPPFFRHHRSFFSRYLPSLLLLWTLSSFPPSNRSNPPHSRAGWFGFPFDGLFFFPGGPSSSLTAGSTLAPFQSFVLLRHAWPVQKLEFAAACPDFYHRVAGMYFTIAFSLSTFYLNAYCMYHRISRRRSENRFSLSQIMGREILLLLFLVSSCEASALLHRFLLHCIFSVLASIPAAWSAVLCPSLLTTAKEVGLGLYRLSIELMLFSSLLLGPALGPQDLGILGTGHLGGRDGGEGGAAWENRLQAMALTRFSLCAVPRGLLELL</sequence>
<evidence type="ECO:0008006" key="6">
    <source>
        <dbReference type="Google" id="ProtNLM"/>
    </source>
</evidence>
<organism evidence="4 5">
    <name type="scientific">Nannochloropsis salina CCMP1776</name>
    <dbReference type="NCBI Taxonomy" id="1027361"/>
    <lineage>
        <taxon>Eukaryota</taxon>
        <taxon>Sar</taxon>
        <taxon>Stramenopiles</taxon>
        <taxon>Ochrophyta</taxon>
        <taxon>Eustigmatophyceae</taxon>
        <taxon>Eustigmatales</taxon>
        <taxon>Monodopsidaceae</taxon>
        <taxon>Microchloropsis</taxon>
        <taxon>Microchloropsis salina</taxon>
    </lineage>
</organism>
<keyword evidence="3" id="KW-0472">Membrane</keyword>
<dbReference type="Proteomes" id="UP000355283">
    <property type="component" value="Unassembled WGS sequence"/>
</dbReference>
<feature type="compositionally biased region" description="Basic and acidic residues" evidence="2">
    <location>
        <begin position="1"/>
        <end position="11"/>
    </location>
</feature>
<name>A0A4D9D3S9_9STRA</name>
<feature type="compositionally biased region" description="Polar residues" evidence="2">
    <location>
        <begin position="67"/>
        <end position="78"/>
    </location>
</feature>
<feature type="compositionally biased region" description="Low complexity" evidence="2">
    <location>
        <begin position="41"/>
        <end position="66"/>
    </location>
</feature>
<dbReference type="PANTHER" id="PTHR15898">
    <property type="entry name" value="BIFUNCTIONAL APOPTOSIS REGULATOR"/>
    <property type="match status" value="1"/>
</dbReference>
<feature type="compositionally biased region" description="Gly residues" evidence="2">
    <location>
        <begin position="258"/>
        <end position="282"/>
    </location>
</feature>
<dbReference type="InterPro" id="IPR013083">
    <property type="entry name" value="Znf_RING/FYVE/PHD"/>
</dbReference>
<dbReference type="EMBL" id="SDOX01000016">
    <property type="protein sequence ID" value="TFJ85037.1"/>
    <property type="molecule type" value="Genomic_DNA"/>
</dbReference>
<keyword evidence="1" id="KW-0175">Coiled coil</keyword>
<dbReference type="SUPFAM" id="SSF57850">
    <property type="entry name" value="RING/U-box"/>
    <property type="match status" value="1"/>
</dbReference>
<feature type="transmembrane region" description="Helical" evidence="3">
    <location>
        <begin position="627"/>
        <end position="648"/>
    </location>
</feature>